<dbReference type="PROSITE" id="PS51206">
    <property type="entry name" value="SF3_HELICASE_1"/>
    <property type="match status" value="1"/>
</dbReference>
<dbReference type="PANTHER" id="PTHR35372:SF2">
    <property type="entry name" value="SF3 HELICASE DOMAIN-CONTAINING PROTEIN"/>
    <property type="match status" value="1"/>
</dbReference>
<feature type="coiled-coil region" evidence="4">
    <location>
        <begin position="443"/>
        <end position="475"/>
    </location>
</feature>
<dbReference type="InterPro" id="IPR056443">
    <property type="entry name" value="AEP_C962R"/>
</dbReference>
<dbReference type="PANTHER" id="PTHR35372">
    <property type="entry name" value="ATP BINDING PROTEIN-RELATED"/>
    <property type="match status" value="1"/>
</dbReference>
<dbReference type="InterPro" id="IPR006500">
    <property type="entry name" value="Helicase_put_C_phage/plasmid"/>
</dbReference>
<dbReference type="InterPro" id="IPR014819">
    <property type="entry name" value="PriCT_2"/>
</dbReference>
<dbReference type="Pfam" id="PF08706">
    <property type="entry name" value="D5_N"/>
    <property type="match status" value="1"/>
</dbReference>
<dbReference type="InterPro" id="IPR014818">
    <property type="entry name" value="Phage/plasmid_primase_P4_C"/>
</dbReference>
<dbReference type="Gene3D" id="3.40.50.300">
    <property type="entry name" value="P-loop containing nucleotide triphosphate hydrolases"/>
    <property type="match status" value="1"/>
</dbReference>
<dbReference type="EMBL" id="MN739141">
    <property type="protein sequence ID" value="QHS90616.1"/>
    <property type="molecule type" value="Genomic_DNA"/>
</dbReference>
<dbReference type="InterPro" id="IPR027417">
    <property type="entry name" value="P-loop_NTPase"/>
</dbReference>
<dbReference type="GO" id="GO:0005524">
    <property type="term" value="F:ATP binding"/>
    <property type="evidence" value="ECO:0007669"/>
    <property type="project" value="UniProtKB-KW"/>
</dbReference>
<reference evidence="6" key="1">
    <citation type="journal article" date="2020" name="Nature">
        <title>Giant virus diversity and host interactions through global metagenomics.</title>
        <authorList>
            <person name="Schulz F."/>
            <person name="Roux S."/>
            <person name="Paez-Espino D."/>
            <person name="Jungbluth S."/>
            <person name="Walsh D.A."/>
            <person name="Denef V.J."/>
            <person name="McMahon K.D."/>
            <person name="Konstantinidis K.T."/>
            <person name="Eloe-Fadrosh E.A."/>
            <person name="Kyrpides N.C."/>
            <person name="Woyke T."/>
        </authorList>
    </citation>
    <scope>NUCLEOTIDE SEQUENCE</scope>
    <source>
        <strain evidence="6">GVMAG-M-3300010354-11</strain>
    </source>
</reference>
<sequence length="873" mass="102151">MELKSINYNTGDFCRYLSNFRVEKGSEFTHTSIVKPSGAYYIPSEEETRFFSLYKSAITNNDDLHLTEKHRDISPFLIDLDFRFEMTDNNIKRKFENTHIQSIVDGYIGIMREYIDLPETVTFYVMQKPYPVIDKGVVKDGIHVVIPDVVTSPSVQYIVRKNVMPMLTEIFKDMDLKNSIEDVVDEAVIERNNWQLYGSSKPNCDKYKITHIFKYQKEVLENVDVNPDDTIYVEVLSIRNKYDAIKPKIEKMNELKEYEEKVKKAKKLKMEGPAFQTNQNLKKNTVDNIDYVKKVVDLLDANRANNYQDWIRVGWCLRNIDHRLLDQWISFSKKSEKFVEGECERMWPYMRDEGLSIGTLYMWAKQDNLTGFMELQKNDLSNLLYRSISETHHDIAKVVHFMYKYEFVCSSIKNNFWYEYKNHRWNNNDCGFGLRNKLSTEVVREYSLAAANYNNKAAQEEVEAEQQRLLDIAKKLNGIALKLKQSPFKDNIIKECREMFYVEKFEEKLDSKCFLIGFLNGVYDLDVMEFREGRPDDYISLTTGVNYTLMNRDHPCQRDIQRFLNTIFTKPHIKEYVLLVLSSFLNGSIKEERFHIWTGSGANGKSKLIDLFEQSFGEYCCKFPVTLLTQKRAASNAATSELARAKGKRFACLQEPAEDEKLNIGLMKELTGGDKIMARLIYKEPIEFKPQFKMILTCNHLPNVPSDDGGTWRRLRAVEFTSKFTDNPNPENPNEFPIDMSISQKFEDWKEHFMTLLIEYYRKYIEGGIVEPEEVLKYTKEYQKNNDVMLEFVEAEMDKYEPGFVTMNDVIALFKSWAKDSLPNFKMGKKRDIVASLSKLLGKYVSVNRVDGWKGWRFKPSAMENIEDDGIDA</sequence>
<evidence type="ECO:0000259" key="5">
    <source>
        <dbReference type="PROSITE" id="PS51206"/>
    </source>
</evidence>
<evidence type="ECO:0000313" key="6">
    <source>
        <dbReference type="EMBL" id="QHS90616.1"/>
    </source>
</evidence>
<dbReference type="InterPro" id="IPR014015">
    <property type="entry name" value="Helicase_SF3_DNA-vir"/>
</dbReference>
<dbReference type="Pfam" id="PF23162">
    <property type="entry name" value="AEP_C962R"/>
    <property type="match status" value="1"/>
</dbReference>
<dbReference type="Pfam" id="PF19263">
    <property type="entry name" value="DUF5906"/>
    <property type="match status" value="1"/>
</dbReference>
<organism evidence="6">
    <name type="scientific">viral metagenome</name>
    <dbReference type="NCBI Taxonomy" id="1070528"/>
    <lineage>
        <taxon>unclassified sequences</taxon>
        <taxon>metagenomes</taxon>
        <taxon>organismal metagenomes</taxon>
    </lineage>
</organism>
<protein>
    <recommendedName>
        <fullName evidence="5">SF3 helicase domain-containing protein</fullName>
    </recommendedName>
</protein>
<dbReference type="Pfam" id="PF08707">
    <property type="entry name" value="PriCT_2"/>
    <property type="match status" value="1"/>
</dbReference>
<evidence type="ECO:0000256" key="2">
    <source>
        <dbReference type="ARBA" id="ARBA00022801"/>
    </source>
</evidence>
<proteinExistence type="predicted"/>
<dbReference type="InterPro" id="IPR045455">
    <property type="entry name" value="NrS-1_pol-like_helicase"/>
</dbReference>
<name>A0A6C0BEP6_9ZZZZ</name>
<accession>A0A6C0BEP6</accession>
<keyword evidence="3" id="KW-0067">ATP-binding</keyword>
<dbReference type="GO" id="GO:0016817">
    <property type="term" value="F:hydrolase activity, acting on acid anhydrides"/>
    <property type="evidence" value="ECO:0007669"/>
    <property type="project" value="InterPro"/>
</dbReference>
<evidence type="ECO:0000256" key="3">
    <source>
        <dbReference type="ARBA" id="ARBA00022840"/>
    </source>
</evidence>
<dbReference type="NCBIfam" id="TIGR01613">
    <property type="entry name" value="primase_Cterm"/>
    <property type="match status" value="1"/>
</dbReference>
<evidence type="ECO:0000256" key="4">
    <source>
        <dbReference type="SAM" id="Coils"/>
    </source>
</evidence>
<keyword evidence="4" id="KW-0175">Coiled coil</keyword>
<feature type="domain" description="SF3 helicase" evidence="5">
    <location>
        <begin position="555"/>
        <end position="733"/>
    </location>
</feature>
<dbReference type="InterPro" id="IPR051620">
    <property type="entry name" value="ORF904-like_C"/>
</dbReference>
<keyword evidence="2" id="KW-0378">Hydrolase</keyword>
<evidence type="ECO:0000256" key="1">
    <source>
        <dbReference type="ARBA" id="ARBA00022741"/>
    </source>
</evidence>
<keyword evidence="1" id="KW-0547">Nucleotide-binding</keyword>
<dbReference type="SMART" id="SM00885">
    <property type="entry name" value="D5_N"/>
    <property type="match status" value="1"/>
</dbReference>
<dbReference type="SUPFAM" id="SSF52540">
    <property type="entry name" value="P-loop containing nucleoside triphosphate hydrolases"/>
    <property type="match status" value="1"/>
</dbReference>
<dbReference type="AlphaFoldDB" id="A0A6C0BEP6"/>